<protein>
    <submittedName>
        <fullName evidence="1">Uncharacterized protein</fullName>
    </submittedName>
</protein>
<accession>A0A4Z2DLP4</accession>
<dbReference type="AlphaFoldDB" id="A0A4Z2DLP4"/>
<comment type="caution">
    <text evidence="1">The sequence shown here is derived from an EMBL/GenBank/DDBJ whole genome shotgun (WGS) entry which is preliminary data.</text>
</comment>
<proteinExistence type="predicted"/>
<dbReference type="EMBL" id="SKCS01000094">
    <property type="protein sequence ID" value="TNN17317.1"/>
    <property type="molecule type" value="Genomic_DNA"/>
</dbReference>
<evidence type="ECO:0000313" key="2">
    <source>
        <dbReference type="Proteomes" id="UP000311919"/>
    </source>
</evidence>
<sequence length="97" mass="10376">MAVLSDLASPSTCHTAATVNRVKASATSLVLLLMNSISVENCKIMFNHRISLGLWLSCFVVNAVMKKRQWLPVAVDTLLNNSYGILAGTVGAVKGKD</sequence>
<evidence type="ECO:0000313" key="1">
    <source>
        <dbReference type="EMBL" id="TNN17317.1"/>
    </source>
</evidence>
<gene>
    <name evidence="1" type="ORF">EWB00_011226</name>
</gene>
<reference evidence="1 2" key="1">
    <citation type="submission" date="2019-03" db="EMBL/GenBank/DDBJ databases">
        <title>An improved genome assembly of the fluke Schistosoma japonicum.</title>
        <authorList>
            <person name="Hu W."/>
            <person name="Luo F."/>
            <person name="Yin M."/>
            <person name="Mo X."/>
            <person name="Sun C."/>
            <person name="Wu Q."/>
            <person name="Zhu B."/>
            <person name="Xiang M."/>
            <person name="Wang J."/>
            <person name="Wang Y."/>
            <person name="Zhang T."/>
            <person name="Xu B."/>
            <person name="Zheng H."/>
            <person name="Feng Z."/>
        </authorList>
    </citation>
    <scope>NUCLEOTIDE SEQUENCE [LARGE SCALE GENOMIC DNA]</scope>
    <source>
        <strain evidence="1">HuSjv2</strain>
        <tissue evidence="1">Worms</tissue>
    </source>
</reference>
<dbReference type="Proteomes" id="UP000311919">
    <property type="component" value="Unassembled WGS sequence"/>
</dbReference>
<name>A0A4Z2DLP4_SCHJA</name>
<keyword evidence="2" id="KW-1185">Reference proteome</keyword>
<organism evidence="1 2">
    <name type="scientific">Schistosoma japonicum</name>
    <name type="common">Blood fluke</name>
    <dbReference type="NCBI Taxonomy" id="6182"/>
    <lineage>
        <taxon>Eukaryota</taxon>
        <taxon>Metazoa</taxon>
        <taxon>Spiralia</taxon>
        <taxon>Lophotrochozoa</taxon>
        <taxon>Platyhelminthes</taxon>
        <taxon>Trematoda</taxon>
        <taxon>Digenea</taxon>
        <taxon>Strigeidida</taxon>
        <taxon>Schistosomatoidea</taxon>
        <taxon>Schistosomatidae</taxon>
        <taxon>Schistosoma</taxon>
    </lineage>
</organism>